<sequence>YVLSIEVESLQCQPTVAERGPHVLLSSPLDVCQELKSSEAKLNTSSQTHFHCKASADSPPALQIKLTASATGIHYTHRHESTASSHRAEGHDQGLWDGEMEGERAPDVCEAGRKQAVTTDLDSTCYKTAGPKWKLLKTE</sequence>
<evidence type="ECO:0000313" key="2">
    <source>
        <dbReference type="EMBL" id="KAK1879838.1"/>
    </source>
</evidence>
<dbReference type="Proteomes" id="UP001228049">
    <property type="component" value="Unassembled WGS sequence"/>
</dbReference>
<evidence type="ECO:0000256" key="1">
    <source>
        <dbReference type="SAM" id="MobiDB-lite"/>
    </source>
</evidence>
<feature type="compositionally biased region" description="Basic and acidic residues" evidence="1">
    <location>
        <begin position="78"/>
        <end position="94"/>
    </location>
</feature>
<accession>A0AAD9BC07</accession>
<keyword evidence="3" id="KW-1185">Reference proteome</keyword>
<organism evidence="2 3">
    <name type="scientific">Dissostichus eleginoides</name>
    <name type="common">Patagonian toothfish</name>
    <name type="synonym">Dissostichus amissus</name>
    <dbReference type="NCBI Taxonomy" id="100907"/>
    <lineage>
        <taxon>Eukaryota</taxon>
        <taxon>Metazoa</taxon>
        <taxon>Chordata</taxon>
        <taxon>Craniata</taxon>
        <taxon>Vertebrata</taxon>
        <taxon>Euteleostomi</taxon>
        <taxon>Actinopterygii</taxon>
        <taxon>Neopterygii</taxon>
        <taxon>Teleostei</taxon>
        <taxon>Neoteleostei</taxon>
        <taxon>Acanthomorphata</taxon>
        <taxon>Eupercaria</taxon>
        <taxon>Perciformes</taxon>
        <taxon>Notothenioidei</taxon>
        <taxon>Nototheniidae</taxon>
        <taxon>Dissostichus</taxon>
    </lineage>
</organism>
<gene>
    <name evidence="2" type="ORF">KUDE01_025370</name>
</gene>
<proteinExistence type="predicted"/>
<feature type="non-terminal residue" evidence="2">
    <location>
        <position position="139"/>
    </location>
</feature>
<protein>
    <submittedName>
        <fullName evidence="2">Autophagy-related protein 23</fullName>
    </submittedName>
</protein>
<feature type="region of interest" description="Disordered" evidence="1">
    <location>
        <begin position="77"/>
        <end position="106"/>
    </location>
</feature>
<reference evidence="2" key="1">
    <citation type="submission" date="2023-04" db="EMBL/GenBank/DDBJ databases">
        <title>Chromosome-level genome of Chaenocephalus aceratus.</title>
        <authorList>
            <person name="Park H."/>
        </authorList>
    </citation>
    <scope>NUCLEOTIDE SEQUENCE</scope>
    <source>
        <strain evidence="2">DE</strain>
        <tissue evidence="2">Muscle</tissue>
    </source>
</reference>
<dbReference type="AlphaFoldDB" id="A0AAD9BC07"/>
<comment type="caution">
    <text evidence="2">The sequence shown here is derived from an EMBL/GenBank/DDBJ whole genome shotgun (WGS) entry which is preliminary data.</text>
</comment>
<dbReference type="EMBL" id="JASDAP010000025">
    <property type="protein sequence ID" value="KAK1879838.1"/>
    <property type="molecule type" value="Genomic_DNA"/>
</dbReference>
<name>A0AAD9BC07_DISEL</name>
<feature type="non-terminal residue" evidence="2">
    <location>
        <position position="1"/>
    </location>
</feature>
<evidence type="ECO:0000313" key="3">
    <source>
        <dbReference type="Proteomes" id="UP001228049"/>
    </source>
</evidence>